<proteinExistence type="predicted"/>
<evidence type="ECO:0000313" key="2">
    <source>
        <dbReference type="Proteomes" id="UP001163321"/>
    </source>
</evidence>
<comment type="caution">
    <text evidence="1">The sequence shown here is derived from an EMBL/GenBank/DDBJ whole genome shotgun (WGS) entry which is preliminary data.</text>
</comment>
<organism evidence="1 2">
    <name type="scientific">Peronosclerospora sorghi</name>
    <dbReference type="NCBI Taxonomy" id="230839"/>
    <lineage>
        <taxon>Eukaryota</taxon>
        <taxon>Sar</taxon>
        <taxon>Stramenopiles</taxon>
        <taxon>Oomycota</taxon>
        <taxon>Peronosporomycetes</taxon>
        <taxon>Peronosporales</taxon>
        <taxon>Peronosporaceae</taxon>
        <taxon>Peronosclerospora</taxon>
    </lineage>
</organism>
<evidence type="ECO:0000313" key="1">
    <source>
        <dbReference type="EMBL" id="KAI9913903.1"/>
    </source>
</evidence>
<reference evidence="1 2" key="1">
    <citation type="journal article" date="2022" name="bioRxiv">
        <title>The genome of the oomycete Peronosclerospora sorghi, a cosmopolitan pathogen of maize and sorghum, is inflated with dispersed pseudogenes.</title>
        <authorList>
            <person name="Fletcher K."/>
            <person name="Martin F."/>
            <person name="Isakeit T."/>
            <person name="Cavanaugh K."/>
            <person name="Magill C."/>
            <person name="Michelmore R."/>
        </authorList>
    </citation>
    <scope>NUCLEOTIDE SEQUENCE [LARGE SCALE GENOMIC DNA]</scope>
    <source>
        <strain evidence="1">P6</strain>
    </source>
</reference>
<gene>
    <name evidence="1" type="ORF">PsorP6_005743</name>
</gene>
<dbReference type="EMBL" id="CM047583">
    <property type="protein sequence ID" value="KAI9913903.1"/>
    <property type="molecule type" value="Genomic_DNA"/>
</dbReference>
<name>A0ACC0W719_9STRA</name>
<keyword evidence="2" id="KW-1185">Reference proteome</keyword>
<accession>A0ACC0W719</accession>
<dbReference type="Proteomes" id="UP001163321">
    <property type="component" value="Chromosome 4"/>
</dbReference>
<sequence>MSFSSIAGTKTFSNHSPDRACAHGSKFHYFVDDTNEFLTAAKRSVLDKMVSPATPNPSFIIMGIYFGALVALHTILSGQHDFLCCIVASTDIAVEYALTLRMIELVSEPDG</sequence>
<protein>
    <submittedName>
        <fullName evidence="1">Uncharacterized protein</fullName>
    </submittedName>
</protein>